<comment type="caution">
    <text evidence="2">The sequence shown here is derived from an EMBL/GenBank/DDBJ whole genome shotgun (WGS) entry which is preliminary data.</text>
</comment>
<dbReference type="AlphaFoldDB" id="A0A928TXE3"/>
<keyword evidence="1" id="KW-0472">Membrane</keyword>
<dbReference type="Proteomes" id="UP000710385">
    <property type="component" value="Unassembled WGS sequence"/>
</dbReference>
<evidence type="ECO:0008006" key="4">
    <source>
        <dbReference type="Google" id="ProtNLM"/>
    </source>
</evidence>
<evidence type="ECO:0000313" key="3">
    <source>
        <dbReference type="Proteomes" id="UP000710385"/>
    </source>
</evidence>
<accession>A0A928TXE3</accession>
<proteinExistence type="predicted"/>
<protein>
    <recommendedName>
        <fullName evidence="4">DUF304 domain-containing protein</fullName>
    </recommendedName>
</protein>
<keyword evidence="1" id="KW-1133">Transmembrane helix</keyword>
<feature type="transmembrane region" description="Helical" evidence="1">
    <location>
        <begin position="55"/>
        <end position="75"/>
    </location>
</feature>
<evidence type="ECO:0000256" key="1">
    <source>
        <dbReference type="SAM" id="Phobius"/>
    </source>
</evidence>
<name>A0A928TXE3_UNCKA</name>
<gene>
    <name evidence="2" type="ORF">HS096_04020</name>
</gene>
<feature type="transmembrane region" description="Helical" evidence="1">
    <location>
        <begin position="31"/>
        <end position="49"/>
    </location>
</feature>
<reference evidence="2" key="1">
    <citation type="submission" date="2020-05" db="EMBL/GenBank/DDBJ databases">
        <title>High-Quality Genomes of Partial-Nitritation/Anammox System by Hierarchical Clustering Based Hybrid Assembly.</title>
        <authorList>
            <person name="Liu L."/>
            <person name="Wang Y."/>
            <person name="Che Y."/>
            <person name="Chen Y."/>
            <person name="Xia Y."/>
            <person name="Luo R."/>
            <person name="Cheng S.H."/>
            <person name="Zheng C."/>
            <person name="Zhang T."/>
        </authorList>
    </citation>
    <scope>NUCLEOTIDE SEQUENCE</scope>
    <source>
        <strain evidence="2">H1_PAT1</strain>
    </source>
</reference>
<dbReference type="EMBL" id="JABTTY010000001">
    <property type="protein sequence ID" value="MBE7525523.1"/>
    <property type="molecule type" value="Genomic_DNA"/>
</dbReference>
<sequence length="233" mass="26124">MLKLENVIVLQKEEDLLLLAKKHVIFLIPRLTLALLLIVVPFFFLFPLFRTGPAGILVFLVLVCVGIFLAIRYLLIWDGSVLILTTLRVVSVVQSGVFNRSVTEISGSNIWDAKWEQKGILQNLMHFGRLTISAANVISADYISHPQEAHKLVNELIFRSGGRSGASSADRKAPEEPKQTLSRLQARLENMDDGELSRVEQSLKAQDRDIAIKKLYGDDSARLKPLDDEHEVP</sequence>
<keyword evidence="1" id="KW-0812">Transmembrane</keyword>
<organism evidence="2 3">
    <name type="scientific">candidate division WWE3 bacterium</name>
    <dbReference type="NCBI Taxonomy" id="2053526"/>
    <lineage>
        <taxon>Bacteria</taxon>
        <taxon>Katanobacteria</taxon>
    </lineage>
</organism>
<evidence type="ECO:0000313" key="2">
    <source>
        <dbReference type="EMBL" id="MBE7525523.1"/>
    </source>
</evidence>